<accession>A0A1S8A5Q4</accession>
<organism evidence="2">
    <name type="scientific">Rosellinia necatrix</name>
    <name type="common">White root-rot fungus</name>
    <dbReference type="NCBI Taxonomy" id="77044"/>
    <lineage>
        <taxon>Eukaryota</taxon>
        <taxon>Fungi</taxon>
        <taxon>Dikarya</taxon>
        <taxon>Ascomycota</taxon>
        <taxon>Pezizomycotina</taxon>
        <taxon>Sordariomycetes</taxon>
        <taxon>Xylariomycetidae</taxon>
        <taxon>Xylariales</taxon>
        <taxon>Xylariaceae</taxon>
        <taxon>Rosellinia</taxon>
    </lineage>
</organism>
<evidence type="ECO:0000313" key="2">
    <source>
        <dbReference type="EMBL" id="GAW25428.1"/>
    </source>
</evidence>
<dbReference type="EMBL" id="DF977451">
    <property type="protein sequence ID" value="GAW25428.1"/>
    <property type="molecule type" value="Genomic_DNA"/>
</dbReference>
<evidence type="ECO:0000313" key="3">
    <source>
        <dbReference type="Proteomes" id="UP000054516"/>
    </source>
</evidence>
<reference evidence="2" key="1">
    <citation type="submission" date="2016-03" db="EMBL/GenBank/DDBJ databases">
        <title>Draft genome sequence of Rosellinia necatrix.</title>
        <authorList>
            <person name="Kanematsu S."/>
        </authorList>
    </citation>
    <scope>NUCLEOTIDE SEQUENCE [LARGE SCALE GENOMIC DNA]</scope>
    <source>
        <strain evidence="2">W97</strain>
    </source>
</reference>
<protein>
    <submittedName>
        <fullName evidence="2">Uncharacterized protein</fullName>
    </submittedName>
</protein>
<sequence>MRLWLCSSGGQQRAVVGTWPRRGEWRELLAMTKPGIVPALLHLHRHTMLPLRGYSLDESWTASIGGPDGNRGRPQGESSERPGPGITGIGSARRNDSGPSTPRHHLVPLPSPASPRLPPGP</sequence>
<gene>
    <name evidence="2" type="ORF">SAMD00023353_0601920</name>
</gene>
<dbReference type="AlphaFoldDB" id="A0A1S8A5Q4"/>
<name>A0A1S8A5Q4_ROSNE</name>
<proteinExistence type="predicted"/>
<keyword evidence="3" id="KW-1185">Reference proteome</keyword>
<feature type="compositionally biased region" description="Pro residues" evidence="1">
    <location>
        <begin position="109"/>
        <end position="121"/>
    </location>
</feature>
<evidence type="ECO:0000256" key="1">
    <source>
        <dbReference type="SAM" id="MobiDB-lite"/>
    </source>
</evidence>
<dbReference type="Proteomes" id="UP000054516">
    <property type="component" value="Unassembled WGS sequence"/>
</dbReference>
<feature type="region of interest" description="Disordered" evidence="1">
    <location>
        <begin position="59"/>
        <end position="121"/>
    </location>
</feature>